<protein>
    <submittedName>
        <fullName evidence="2">Uncharacterized protein</fullName>
    </submittedName>
</protein>
<name>A0A8X6Y0V5_9ARAC</name>
<dbReference type="OrthoDB" id="6428304at2759"/>
<keyword evidence="1" id="KW-0812">Transmembrane</keyword>
<proteinExistence type="predicted"/>
<sequence>MSLFFKKDGQRRVQSSWTRNVPRKFLGGFLGVFGGAALLASVACPPLLIAGGVATALSLTSSIGTAVTETAYLKSRLEQAKTVLEKDQEQFESLQGWFDRSSDLMEAINDIFGFNIMNTMQAEMKLLCTEFIKLKSQLNKNEMYKLLPNLINVIRILCSGHLFAKYGIDLAAVMISFIIPMLIVLVNFYEKITLIGNLTVGLSSSISAVMGFKALSTAKKSMDGAMSQAPTVAGKASQHALKFVKAAAGIGIALDSHLSCQ</sequence>
<reference evidence="2" key="1">
    <citation type="submission" date="2020-08" db="EMBL/GenBank/DDBJ databases">
        <title>Multicomponent nature underlies the extraordinary mechanical properties of spider dragline silk.</title>
        <authorList>
            <person name="Kono N."/>
            <person name="Nakamura H."/>
            <person name="Mori M."/>
            <person name="Yoshida Y."/>
            <person name="Ohtoshi R."/>
            <person name="Malay A.D."/>
            <person name="Moran D.A.P."/>
            <person name="Tomita M."/>
            <person name="Numata K."/>
            <person name="Arakawa K."/>
        </authorList>
    </citation>
    <scope>NUCLEOTIDE SEQUENCE</scope>
</reference>
<feature type="transmembrane region" description="Helical" evidence="1">
    <location>
        <begin position="192"/>
        <end position="212"/>
    </location>
</feature>
<dbReference type="Proteomes" id="UP000886998">
    <property type="component" value="Unassembled WGS sequence"/>
</dbReference>
<keyword evidence="3" id="KW-1185">Reference proteome</keyword>
<keyword evidence="1" id="KW-1133">Transmembrane helix</keyword>
<feature type="transmembrane region" description="Helical" evidence="1">
    <location>
        <begin position="21"/>
        <end position="41"/>
    </location>
</feature>
<evidence type="ECO:0000313" key="3">
    <source>
        <dbReference type="Proteomes" id="UP000886998"/>
    </source>
</evidence>
<keyword evidence="1" id="KW-0472">Membrane</keyword>
<comment type="caution">
    <text evidence="2">The sequence shown here is derived from an EMBL/GenBank/DDBJ whole genome shotgun (WGS) entry which is preliminary data.</text>
</comment>
<dbReference type="EMBL" id="BMAV01014276">
    <property type="protein sequence ID" value="GFY62551.1"/>
    <property type="molecule type" value="Genomic_DNA"/>
</dbReference>
<feature type="transmembrane region" description="Helical" evidence="1">
    <location>
        <begin position="47"/>
        <end position="67"/>
    </location>
</feature>
<evidence type="ECO:0000313" key="2">
    <source>
        <dbReference type="EMBL" id="GFY62551.1"/>
    </source>
</evidence>
<dbReference type="AlphaFoldDB" id="A0A8X6Y0V5"/>
<accession>A0A8X6Y0V5</accession>
<feature type="transmembrane region" description="Helical" evidence="1">
    <location>
        <begin position="166"/>
        <end position="186"/>
    </location>
</feature>
<organism evidence="2 3">
    <name type="scientific">Trichonephila inaurata madagascariensis</name>
    <dbReference type="NCBI Taxonomy" id="2747483"/>
    <lineage>
        <taxon>Eukaryota</taxon>
        <taxon>Metazoa</taxon>
        <taxon>Ecdysozoa</taxon>
        <taxon>Arthropoda</taxon>
        <taxon>Chelicerata</taxon>
        <taxon>Arachnida</taxon>
        <taxon>Araneae</taxon>
        <taxon>Araneomorphae</taxon>
        <taxon>Entelegynae</taxon>
        <taxon>Araneoidea</taxon>
        <taxon>Nephilidae</taxon>
        <taxon>Trichonephila</taxon>
        <taxon>Trichonephila inaurata</taxon>
    </lineage>
</organism>
<gene>
    <name evidence="2" type="primary">AVEN_160867_1</name>
    <name evidence="2" type="ORF">TNIN_440931</name>
</gene>
<evidence type="ECO:0000256" key="1">
    <source>
        <dbReference type="SAM" id="Phobius"/>
    </source>
</evidence>